<sequence>MSEEWNGIIHEVLKDVPVTLVDDIIRWLSEASSLRVLKCKLRILNEDFENAEANHNSDEGRVSRHYLSKWLESSVELGLESCATLLIEAGADVNHTRYVGSSTWETLLEIALSNHHVGVAEVLVNHGADLETGDSFDNDVGYRLLCYAAHKNKLSLVKTLLDRGVPITAYPDDFDVSDEFPDNPLLAALLENHLEMALLLLDRGATTGYSPSETIEELFSCDTAIIMKNCATNETEFDYLIPGNESLALFLIEHGWKIKPDNIRAAAKGSPLTFLQRLVEKAGKDWAAPIALDAASSVNNFERVEHFLAQGVKPKWLNLDAVTRGYVDMVKLLLEAGANPNTETRLSPIFGNALYRAAAVGSVELVKLLLECGVSVDSRSGFYGSALHVAVVEEHEKVVRVLLKWKADITHQSDEHGTALDVGRSSGSKAIRNMLVEYRELIRVENETADAY</sequence>
<protein>
    <submittedName>
        <fullName evidence="4">Uncharacterized protein</fullName>
    </submittedName>
</protein>
<keyword evidence="2 3" id="KW-0040">ANK repeat</keyword>
<reference evidence="4 5" key="1">
    <citation type="submission" date="2017-10" db="EMBL/GenBank/DDBJ databases">
        <title>Comparative genomics in systemic dimorphic fungi from Ajellomycetaceae.</title>
        <authorList>
            <person name="Munoz J.F."/>
            <person name="Mcewen J.G."/>
            <person name="Clay O.K."/>
            <person name="Cuomo C.A."/>
        </authorList>
    </citation>
    <scope>NUCLEOTIDE SEQUENCE [LARGE SCALE GENOMIC DNA]</scope>
    <source>
        <strain evidence="4 5">UAMH5409</strain>
    </source>
</reference>
<dbReference type="Proteomes" id="UP000223968">
    <property type="component" value="Unassembled WGS sequence"/>
</dbReference>
<dbReference type="OrthoDB" id="341259at2759"/>
<evidence type="ECO:0000313" key="5">
    <source>
        <dbReference type="Proteomes" id="UP000223968"/>
    </source>
</evidence>
<dbReference type="PROSITE" id="PS50088">
    <property type="entry name" value="ANK_REPEAT"/>
    <property type="match status" value="4"/>
</dbReference>
<dbReference type="AlphaFoldDB" id="A0A2B7XX44"/>
<keyword evidence="1" id="KW-0677">Repeat</keyword>
<dbReference type="Gene3D" id="1.25.40.20">
    <property type="entry name" value="Ankyrin repeat-containing domain"/>
    <property type="match status" value="2"/>
</dbReference>
<dbReference type="PANTHER" id="PTHR24198:SF165">
    <property type="entry name" value="ANKYRIN REPEAT-CONTAINING PROTEIN-RELATED"/>
    <property type="match status" value="1"/>
</dbReference>
<organism evidence="4 5">
    <name type="scientific">Helicocarpus griseus UAMH5409</name>
    <dbReference type="NCBI Taxonomy" id="1447875"/>
    <lineage>
        <taxon>Eukaryota</taxon>
        <taxon>Fungi</taxon>
        <taxon>Dikarya</taxon>
        <taxon>Ascomycota</taxon>
        <taxon>Pezizomycotina</taxon>
        <taxon>Eurotiomycetes</taxon>
        <taxon>Eurotiomycetidae</taxon>
        <taxon>Onygenales</taxon>
        <taxon>Ajellomycetaceae</taxon>
        <taxon>Helicocarpus</taxon>
    </lineage>
</organism>
<dbReference type="SMART" id="SM00248">
    <property type="entry name" value="ANK"/>
    <property type="match status" value="7"/>
</dbReference>
<evidence type="ECO:0000256" key="1">
    <source>
        <dbReference type="ARBA" id="ARBA00022737"/>
    </source>
</evidence>
<dbReference type="PANTHER" id="PTHR24198">
    <property type="entry name" value="ANKYRIN REPEAT AND PROTEIN KINASE DOMAIN-CONTAINING PROTEIN"/>
    <property type="match status" value="1"/>
</dbReference>
<dbReference type="InterPro" id="IPR036770">
    <property type="entry name" value="Ankyrin_rpt-contain_sf"/>
</dbReference>
<evidence type="ECO:0000313" key="4">
    <source>
        <dbReference type="EMBL" id="PGH13590.1"/>
    </source>
</evidence>
<evidence type="ECO:0000256" key="2">
    <source>
        <dbReference type="ARBA" id="ARBA00023043"/>
    </source>
</evidence>
<dbReference type="InterPro" id="IPR002110">
    <property type="entry name" value="Ankyrin_rpt"/>
</dbReference>
<comment type="caution">
    <text evidence="4">The sequence shown here is derived from an EMBL/GenBank/DDBJ whole genome shotgun (WGS) entry which is preliminary data.</text>
</comment>
<gene>
    <name evidence="4" type="ORF">AJ79_03583</name>
</gene>
<dbReference type="Pfam" id="PF12796">
    <property type="entry name" value="Ank_2"/>
    <property type="match status" value="2"/>
</dbReference>
<keyword evidence="5" id="KW-1185">Reference proteome</keyword>
<feature type="repeat" description="ANK" evidence="3">
    <location>
        <begin position="352"/>
        <end position="381"/>
    </location>
</feature>
<name>A0A2B7XX44_9EURO</name>
<feature type="repeat" description="ANK" evidence="3">
    <location>
        <begin position="385"/>
        <end position="414"/>
    </location>
</feature>
<proteinExistence type="predicted"/>
<dbReference type="EMBL" id="PDNB01000044">
    <property type="protein sequence ID" value="PGH13590.1"/>
    <property type="molecule type" value="Genomic_DNA"/>
</dbReference>
<dbReference type="STRING" id="1447875.A0A2B7XX44"/>
<feature type="repeat" description="ANK" evidence="3">
    <location>
        <begin position="103"/>
        <end position="135"/>
    </location>
</feature>
<accession>A0A2B7XX44</accession>
<dbReference type="SUPFAM" id="SSF48403">
    <property type="entry name" value="Ankyrin repeat"/>
    <property type="match status" value="1"/>
</dbReference>
<feature type="repeat" description="ANK" evidence="3">
    <location>
        <begin position="321"/>
        <end position="345"/>
    </location>
</feature>
<evidence type="ECO:0000256" key="3">
    <source>
        <dbReference type="PROSITE-ProRule" id="PRU00023"/>
    </source>
</evidence>